<dbReference type="GO" id="GO:0034976">
    <property type="term" value="P:response to endoplasmic reticulum stress"/>
    <property type="evidence" value="ECO:0007669"/>
    <property type="project" value="TreeGrafter"/>
</dbReference>
<dbReference type="Gene3D" id="3.40.30.10">
    <property type="entry name" value="Glutaredoxin"/>
    <property type="match status" value="2"/>
</dbReference>
<dbReference type="InterPro" id="IPR013766">
    <property type="entry name" value="Thioredoxin_domain"/>
</dbReference>
<organism evidence="3">
    <name type="scientific">Thraustotheca clavata</name>
    <dbReference type="NCBI Taxonomy" id="74557"/>
    <lineage>
        <taxon>Eukaryota</taxon>
        <taxon>Sar</taxon>
        <taxon>Stramenopiles</taxon>
        <taxon>Oomycota</taxon>
        <taxon>Saprolegniomycetes</taxon>
        <taxon>Saprolegniales</taxon>
        <taxon>Achlyaceae</taxon>
        <taxon>Thraustotheca</taxon>
    </lineage>
</organism>
<evidence type="ECO:0000259" key="2">
    <source>
        <dbReference type="PROSITE" id="PS51352"/>
    </source>
</evidence>
<feature type="domain" description="Thioredoxin" evidence="2">
    <location>
        <begin position="2"/>
        <end position="135"/>
    </location>
</feature>
<feature type="signal peptide" evidence="1">
    <location>
        <begin position="1"/>
        <end position="18"/>
    </location>
</feature>
<dbReference type="PANTHER" id="PTHR45815:SF3">
    <property type="entry name" value="PROTEIN DISULFIDE-ISOMERASE A6"/>
    <property type="match status" value="1"/>
</dbReference>
<keyword evidence="1" id="KW-0732">Signal</keyword>
<sequence>MRDILLLLTCLFLSQVDGNVHVLTEKNFKNLVLDSPDYWLVEFYAPWCGHCKKLEPEWKKAASKLKTTAKLGAVDCTVHQNLAQQFGIQGYPTIKGCFFHTKDVVEFGKNKNKPQEYRGGRTASEIIEYVKASPLAALGVSSNDALAQVLQYKTMSTFFAQAPPNTPSAILLGRKKQKKGSKPRWVDDVAQTFADKKNILVQFGVVPGNEPKVGKAFGIDESDLPALVYVSPEVGFTYLVLTDPKPAKQIKEFVQKALKNIDSFTWHSLPSFPPPQDNTPRTKPPISVSETTLSTFEDDCLDAKDGKLCVLYIPKDPANLDLKPVAKHFRRDKLTFYWVNPSSPLVPIIQKWVGMPIAPPEQNGHCIVFKISTSHSRIRIAEMANVIDNEILEIFLSHIVEGLEQFKPIGKRPLFKEDNTYNHNEL</sequence>
<dbReference type="PROSITE" id="PS00194">
    <property type="entry name" value="THIOREDOXIN_1"/>
    <property type="match status" value="1"/>
</dbReference>
<dbReference type="PROSITE" id="PS51352">
    <property type="entry name" value="THIOREDOXIN_2"/>
    <property type="match status" value="1"/>
</dbReference>
<dbReference type="PANTHER" id="PTHR45815">
    <property type="entry name" value="PROTEIN DISULFIDE-ISOMERASE A6"/>
    <property type="match status" value="1"/>
</dbReference>
<dbReference type="InterPro" id="IPR036249">
    <property type="entry name" value="Thioredoxin-like_sf"/>
</dbReference>
<protein>
    <submittedName>
        <fullName evidence="3">Secreted protein</fullName>
    </submittedName>
</protein>
<dbReference type="CDD" id="cd03001">
    <property type="entry name" value="PDI_a_P5"/>
    <property type="match status" value="1"/>
</dbReference>
<dbReference type="GO" id="GO:0015035">
    <property type="term" value="F:protein-disulfide reductase activity"/>
    <property type="evidence" value="ECO:0007669"/>
    <property type="project" value="TreeGrafter"/>
</dbReference>
<reference evidence="3" key="1">
    <citation type="journal article" date="2014" name="Genome Biol. Evol.">
        <title>The secreted proteins of Achlya hypogyna and Thraustotheca clavata identify the ancestral oomycete secretome and reveal gene acquisitions by horizontal gene transfer.</title>
        <authorList>
            <person name="Misner I."/>
            <person name="Blouin N."/>
            <person name="Leonard G."/>
            <person name="Richards T.A."/>
            <person name="Lane C.E."/>
        </authorList>
    </citation>
    <scope>NUCLEOTIDE SEQUENCE</scope>
    <source>
        <strain evidence="3">ATCC 34112</strain>
    </source>
</reference>
<name>A0A0A7CLB9_9STRA</name>
<dbReference type="InterPro" id="IPR017937">
    <property type="entry name" value="Thioredoxin_CS"/>
</dbReference>
<evidence type="ECO:0000256" key="1">
    <source>
        <dbReference type="SAM" id="SignalP"/>
    </source>
</evidence>
<dbReference type="Pfam" id="PF00085">
    <property type="entry name" value="Thioredoxin"/>
    <property type="match status" value="1"/>
</dbReference>
<feature type="chain" id="PRO_5002025751" evidence="1">
    <location>
        <begin position="19"/>
        <end position="426"/>
    </location>
</feature>
<dbReference type="SUPFAM" id="SSF52833">
    <property type="entry name" value="Thioredoxin-like"/>
    <property type="match status" value="1"/>
</dbReference>
<accession>A0A0A7CLB9</accession>
<dbReference type="AlphaFoldDB" id="A0A0A7CLB9"/>
<proteinExistence type="predicted"/>
<evidence type="ECO:0000313" key="3">
    <source>
        <dbReference type="EMBL" id="AIG55457.1"/>
    </source>
</evidence>
<dbReference type="EMBL" id="KM037996">
    <property type="protein sequence ID" value="AIG55457.1"/>
    <property type="molecule type" value="Genomic_DNA"/>
</dbReference>
<dbReference type="GO" id="GO:0005788">
    <property type="term" value="C:endoplasmic reticulum lumen"/>
    <property type="evidence" value="ECO:0007669"/>
    <property type="project" value="TreeGrafter"/>
</dbReference>